<evidence type="ECO:0000313" key="2">
    <source>
        <dbReference type="EMBL" id="AFM38994.1"/>
    </source>
</evidence>
<organism evidence="2">
    <name type="scientific">Pseudomonas syringae</name>
    <dbReference type="NCBI Taxonomy" id="317"/>
    <lineage>
        <taxon>Bacteria</taxon>
        <taxon>Pseudomonadati</taxon>
        <taxon>Pseudomonadota</taxon>
        <taxon>Gammaproteobacteria</taxon>
        <taxon>Pseudomonadales</taxon>
        <taxon>Pseudomonadaceae</taxon>
        <taxon>Pseudomonas</taxon>
    </lineage>
</organism>
<dbReference type="InterPro" id="IPR014710">
    <property type="entry name" value="RmlC-like_jellyroll"/>
</dbReference>
<dbReference type="InterPro" id="IPR013096">
    <property type="entry name" value="Cupin_2"/>
</dbReference>
<dbReference type="EMBL" id="JX102649">
    <property type="protein sequence ID" value="AFM38994.1"/>
    <property type="molecule type" value="Genomic_DNA"/>
</dbReference>
<feature type="domain" description="Cupin type-2" evidence="1">
    <location>
        <begin position="131"/>
        <end position="186"/>
    </location>
</feature>
<reference evidence="2" key="1">
    <citation type="journal article" date="2012" name="Antimicrob. Agents Chemother.">
        <title>Different biosynthetic pathways to fosfomycin in Pseudomonas syringae and Streptomyces species.</title>
        <authorList>
            <person name="Kim S.Y."/>
            <person name="Ju K.S."/>
            <person name="Metcalf W.W."/>
            <person name="Evans B.S."/>
            <person name="Kuzuyama T."/>
            <person name="van der Donk W.A."/>
        </authorList>
    </citation>
    <scope>NUCLEOTIDE SEQUENCE</scope>
    <source>
        <strain evidence="2">PB-5123</strain>
    </source>
</reference>
<sequence length="191" mass="21363">MPDTLIASRQALTRLLQSRKMALENIRGLYQEVGDAIHLDLGQLTGLAARLDFPLAYVIDCFDDAGSDLRHRVKICRKQGQFERLRVVGSHKQPAYLYRHVMKTTADKHLMVLRTSPLFTRAEDAPLNGGHQVREIVYVLSGRVGVNWAGKSGKRRSEVLAAGDSIFIESWVPHSFHALEADAQILAVDYA</sequence>
<dbReference type="CDD" id="cd20489">
    <property type="entry name" value="cupin_HppE-like_C"/>
    <property type="match status" value="1"/>
</dbReference>
<accession>I6QQK1</accession>
<protein>
    <submittedName>
        <fullName evidence="2">Non-heme Fe-binding protein</fullName>
    </submittedName>
</protein>
<dbReference type="Pfam" id="PF07883">
    <property type="entry name" value="Cupin_2"/>
    <property type="match status" value="1"/>
</dbReference>
<proteinExistence type="predicted"/>
<dbReference type="SUPFAM" id="SSF51182">
    <property type="entry name" value="RmlC-like cupins"/>
    <property type="match status" value="1"/>
</dbReference>
<name>I6QQK1_PSESX</name>
<dbReference type="InterPro" id="IPR011051">
    <property type="entry name" value="RmlC_Cupin_sf"/>
</dbReference>
<dbReference type="Gene3D" id="2.60.120.10">
    <property type="entry name" value="Jelly Rolls"/>
    <property type="match status" value="1"/>
</dbReference>
<evidence type="ECO:0000259" key="1">
    <source>
        <dbReference type="Pfam" id="PF07883"/>
    </source>
</evidence>
<dbReference type="AlphaFoldDB" id="I6QQK1"/>